<feature type="region of interest" description="Disordered" evidence="1">
    <location>
        <begin position="124"/>
        <end position="146"/>
    </location>
</feature>
<reference evidence="2 3" key="1">
    <citation type="submission" date="2017-11" db="EMBL/GenBank/DDBJ databases">
        <title>De-novo sequencing of pomegranate (Punica granatum L.) genome.</title>
        <authorList>
            <person name="Akparov Z."/>
            <person name="Amiraslanov A."/>
            <person name="Hajiyeva S."/>
            <person name="Abbasov M."/>
            <person name="Kaur K."/>
            <person name="Hamwieh A."/>
            <person name="Solovyev V."/>
            <person name="Salamov A."/>
            <person name="Braich B."/>
            <person name="Kosarev P."/>
            <person name="Mahmoud A."/>
            <person name="Hajiyev E."/>
            <person name="Babayeva S."/>
            <person name="Izzatullayeva V."/>
            <person name="Mammadov A."/>
            <person name="Mammadov A."/>
            <person name="Sharifova S."/>
            <person name="Ojaghi J."/>
            <person name="Eynullazada K."/>
            <person name="Bayramov B."/>
            <person name="Abdulazimova A."/>
            <person name="Shahmuradov I."/>
        </authorList>
    </citation>
    <scope>NUCLEOTIDE SEQUENCE [LARGE SCALE GENOMIC DNA]</scope>
    <source>
        <strain evidence="3">cv. AG2017</strain>
        <tissue evidence="2">Leaf</tissue>
    </source>
</reference>
<organism evidence="2 3">
    <name type="scientific">Punica granatum</name>
    <name type="common">Pomegranate</name>
    <dbReference type="NCBI Taxonomy" id="22663"/>
    <lineage>
        <taxon>Eukaryota</taxon>
        <taxon>Viridiplantae</taxon>
        <taxon>Streptophyta</taxon>
        <taxon>Embryophyta</taxon>
        <taxon>Tracheophyta</taxon>
        <taxon>Spermatophyta</taxon>
        <taxon>Magnoliopsida</taxon>
        <taxon>eudicotyledons</taxon>
        <taxon>Gunneridae</taxon>
        <taxon>Pentapetalae</taxon>
        <taxon>rosids</taxon>
        <taxon>malvids</taxon>
        <taxon>Myrtales</taxon>
        <taxon>Lythraceae</taxon>
        <taxon>Punica</taxon>
    </lineage>
</organism>
<sequence length="234" mass="26393">MAVLFQAAVIGIGLRGRFLTRPLHRQESSVTMRMLGFGLVVNVHPSLHQDRVRIPLGPSERLWRNYPLVCRRGFTEPWELVRQSPDTPGHSAVTYYIVHYISMPWRAEEDADLLELLRPMIANAPNKEGSSSSSSSSPRISDKPEIHGWFGSSGKYLRLRSHTIKKDSAAEKSTKKWLWLKVKTSKLGAGKHSMKDTHYQRIPECRSSSQHPCSVLEVVLGSLLLAKVDVIDDD</sequence>
<evidence type="ECO:0000313" key="2">
    <source>
        <dbReference type="EMBL" id="PKI62802.1"/>
    </source>
</evidence>
<gene>
    <name evidence="2" type="ORF">CRG98_016810</name>
</gene>
<name>A0A2I0K2N2_PUNGR</name>
<dbReference type="EMBL" id="PGOL01000927">
    <property type="protein sequence ID" value="PKI62802.1"/>
    <property type="molecule type" value="Genomic_DNA"/>
</dbReference>
<dbReference type="Proteomes" id="UP000233551">
    <property type="component" value="Unassembled WGS sequence"/>
</dbReference>
<dbReference type="AlphaFoldDB" id="A0A2I0K2N2"/>
<proteinExistence type="predicted"/>
<evidence type="ECO:0000256" key="1">
    <source>
        <dbReference type="SAM" id="MobiDB-lite"/>
    </source>
</evidence>
<protein>
    <submittedName>
        <fullName evidence="2">Uncharacterized protein</fullName>
    </submittedName>
</protein>
<evidence type="ECO:0000313" key="3">
    <source>
        <dbReference type="Proteomes" id="UP000233551"/>
    </source>
</evidence>
<comment type="caution">
    <text evidence="2">The sequence shown here is derived from an EMBL/GenBank/DDBJ whole genome shotgun (WGS) entry which is preliminary data.</text>
</comment>
<keyword evidence="3" id="KW-1185">Reference proteome</keyword>
<accession>A0A2I0K2N2</accession>